<dbReference type="EMBL" id="MN739831">
    <property type="protein sequence ID" value="QHT73651.1"/>
    <property type="molecule type" value="Genomic_DNA"/>
</dbReference>
<feature type="transmembrane region" description="Helical" evidence="2">
    <location>
        <begin position="43"/>
        <end position="64"/>
    </location>
</feature>
<proteinExistence type="predicted"/>
<feature type="region of interest" description="Disordered" evidence="1">
    <location>
        <begin position="71"/>
        <end position="110"/>
    </location>
</feature>
<accession>A0A6C0GZB5</accession>
<name>A0A6C0GZB5_9ZZZZ</name>
<evidence type="ECO:0000256" key="1">
    <source>
        <dbReference type="SAM" id="MobiDB-lite"/>
    </source>
</evidence>
<evidence type="ECO:0000313" key="3">
    <source>
        <dbReference type="EMBL" id="QHT73651.1"/>
    </source>
</evidence>
<keyword evidence="2" id="KW-0472">Membrane</keyword>
<feature type="compositionally biased region" description="Low complexity" evidence="1">
    <location>
        <begin position="79"/>
        <end position="102"/>
    </location>
</feature>
<organism evidence="3">
    <name type="scientific">viral metagenome</name>
    <dbReference type="NCBI Taxonomy" id="1070528"/>
    <lineage>
        <taxon>unclassified sequences</taxon>
        <taxon>metagenomes</taxon>
        <taxon>organismal metagenomes</taxon>
    </lineage>
</organism>
<dbReference type="AlphaFoldDB" id="A0A6C0GZB5"/>
<reference evidence="3" key="1">
    <citation type="journal article" date="2020" name="Nature">
        <title>Giant virus diversity and host interactions through global metagenomics.</title>
        <authorList>
            <person name="Schulz F."/>
            <person name="Roux S."/>
            <person name="Paez-Espino D."/>
            <person name="Jungbluth S."/>
            <person name="Walsh D.A."/>
            <person name="Denef V.J."/>
            <person name="McMahon K.D."/>
            <person name="Konstantinidis K.T."/>
            <person name="Eloe-Fadrosh E.A."/>
            <person name="Kyrpides N.C."/>
            <person name="Woyke T."/>
        </authorList>
    </citation>
    <scope>NUCLEOTIDE SEQUENCE</scope>
    <source>
        <strain evidence="3">GVMAG-M-3300023179-4</strain>
    </source>
</reference>
<protein>
    <submittedName>
        <fullName evidence="3">Uncharacterized protein</fullName>
    </submittedName>
</protein>
<dbReference type="InterPro" id="IPR021775">
    <property type="entry name" value="DUF3339"/>
</dbReference>
<sequence length="110" mass="11906">MSLVKLLGWTVGLSILFILLSPGVLLTIPPSGDGVVTFMKTPYLPVVVHALVFGAVYFGVKMLMRKLMSTKGKKEKFDTTSTLDSSVDSVDNVENLENVDNADTVENADN</sequence>
<dbReference type="Pfam" id="PF11820">
    <property type="entry name" value="DUF3339"/>
    <property type="match status" value="1"/>
</dbReference>
<keyword evidence="2" id="KW-1133">Transmembrane helix</keyword>
<evidence type="ECO:0000256" key="2">
    <source>
        <dbReference type="SAM" id="Phobius"/>
    </source>
</evidence>
<keyword evidence="2" id="KW-0812">Transmembrane</keyword>